<dbReference type="Proteomes" id="UP000266841">
    <property type="component" value="Unassembled WGS sequence"/>
</dbReference>
<organism evidence="1 2">
    <name type="scientific">Thalassiosira oceanica</name>
    <name type="common">Marine diatom</name>
    <dbReference type="NCBI Taxonomy" id="159749"/>
    <lineage>
        <taxon>Eukaryota</taxon>
        <taxon>Sar</taxon>
        <taxon>Stramenopiles</taxon>
        <taxon>Ochrophyta</taxon>
        <taxon>Bacillariophyta</taxon>
        <taxon>Coscinodiscophyceae</taxon>
        <taxon>Thalassiosirophycidae</taxon>
        <taxon>Thalassiosirales</taxon>
        <taxon>Thalassiosiraceae</taxon>
        <taxon>Thalassiosira</taxon>
    </lineage>
</organism>
<proteinExistence type="predicted"/>
<protein>
    <submittedName>
        <fullName evidence="1">Uncharacterized protein</fullName>
    </submittedName>
</protein>
<name>K0TDJ5_THAOC</name>
<evidence type="ECO:0000313" key="1">
    <source>
        <dbReference type="EMBL" id="EJK76738.1"/>
    </source>
</evidence>
<dbReference type="AlphaFoldDB" id="K0TDJ5"/>
<comment type="caution">
    <text evidence="1">The sequence shown here is derived from an EMBL/GenBank/DDBJ whole genome shotgun (WGS) entry which is preliminary data.</text>
</comment>
<accession>K0TDJ5</accession>
<sequence>MEKHVHFSLLATVTVVAKHTPKDDISYSIDDYRTFRKQALKDVASYHRERSKLCHNPDAVSIVGLENFLCKDVFERATVARATHRRAILEAQRRLRMLQEGGVERQLCYGEIHQFILREVSTKNSAESRQRASEIGMRLQFDTRPVSKSNLSFPLYILCSRRGDIETAKNDHTNSGFSTPPRASDAHLRSEAAIGGAGSGVSPSLVLAVKGVIHGT</sequence>
<keyword evidence="2" id="KW-1185">Reference proteome</keyword>
<evidence type="ECO:0000313" key="2">
    <source>
        <dbReference type="Proteomes" id="UP000266841"/>
    </source>
</evidence>
<gene>
    <name evidence="1" type="ORF">THAOC_01488</name>
</gene>
<dbReference type="EMBL" id="AGNL01001768">
    <property type="protein sequence ID" value="EJK76738.1"/>
    <property type="molecule type" value="Genomic_DNA"/>
</dbReference>
<reference evidence="1 2" key="1">
    <citation type="journal article" date="2012" name="Genome Biol.">
        <title>Genome and low-iron response of an oceanic diatom adapted to chronic iron limitation.</title>
        <authorList>
            <person name="Lommer M."/>
            <person name="Specht M."/>
            <person name="Roy A.S."/>
            <person name="Kraemer L."/>
            <person name="Andreson R."/>
            <person name="Gutowska M.A."/>
            <person name="Wolf J."/>
            <person name="Bergner S.V."/>
            <person name="Schilhabel M.B."/>
            <person name="Klostermeier U.C."/>
            <person name="Beiko R.G."/>
            <person name="Rosenstiel P."/>
            <person name="Hippler M."/>
            <person name="Laroche J."/>
        </authorList>
    </citation>
    <scope>NUCLEOTIDE SEQUENCE [LARGE SCALE GENOMIC DNA]</scope>
    <source>
        <strain evidence="1 2">CCMP1005</strain>
    </source>
</reference>